<evidence type="ECO:0000313" key="1">
    <source>
        <dbReference type="EMBL" id="MEJ2886131.1"/>
    </source>
</evidence>
<proteinExistence type="predicted"/>
<keyword evidence="2" id="KW-1185">Reference proteome</keyword>
<gene>
    <name evidence="1" type="ORF">WCD41_06680</name>
</gene>
<comment type="caution">
    <text evidence="1">The sequence shown here is derived from an EMBL/GenBank/DDBJ whole genome shotgun (WGS) entry which is preliminary data.</text>
</comment>
<evidence type="ECO:0000313" key="2">
    <source>
        <dbReference type="Proteomes" id="UP001370100"/>
    </source>
</evidence>
<accession>A0ABU8N188</accession>
<organism evidence="1 2">
    <name type="scientific">Actinomycetospora aeridis</name>
    <dbReference type="NCBI Taxonomy" id="3129231"/>
    <lineage>
        <taxon>Bacteria</taxon>
        <taxon>Bacillati</taxon>
        <taxon>Actinomycetota</taxon>
        <taxon>Actinomycetes</taxon>
        <taxon>Pseudonocardiales</taxon>
        <taxon>Pseudonocardiaceae</taxon>
        <taxon>Actinomycetospora</taxon>
    </lineage>
</organism>
<dbReference type="Proteomes" id="UP001370100">
    <property type="component" value="Unassembled WGS sequence"/>
</dbReference>
<name>A0ABU8N188_9PSEU</name>
<dbReference type="RefSeq" id="WP_337712619.1">
    <property type="nucleotide sequence ID" value="NZ_JBBEGL010000002.1"/>
</dbReference>
<dbReference type="EMBL" id="JBBEGL010000002">
    <property type="protein sequence ID" value="MEJ2886131.1"/>
    <property type="molecule type" value="Genomic_DNA"/>
</dbReference>
<sequence length="228" mass="23644">MSRPVVPSQSGTSAVAGSDVVANGGEALQVHDLPSLLDAGAQHAQGEAYVLAAAWERSKNADGADTRISEALFRAMQAMMAAVQCLQRAAQHSTYLASITPDYRGNGDSGASVVAIQSQLNTGSAYALGVGSSVVVSAQRLQIHDVPPLLEAATLHIRGESEALLRATDTMRNAEGIDNNISRELALATTYVLSAEHALQEGKQAAEEIAAVAPNFRDGGQAALGGRR</sequence>
<reference evidence="1 2" key="1">
    <citation type="submission" date="2024-03" db="EMBL/GenBank/DDBJ databases">
        <title>Actinomycetospora sp. OC33-EN06, a novel actinomycete isolated from wild orchid (Aerides multiflora).</title>
        <authorList>
            <person name="Suriyachadkun C."/>
        </authorList>
    </citation>
    <scope>NUCLEOTIDE SEQUENCE [LARGE SCALE GENOMIC DNA]</scope>
    <source>
        <strain evidence="1 2">OC33-EN06</strain>
    </source>
</reference>
<protein>
    <submittedName>
        <fullName evidence="1">Uncharacterized protein</fullName>
    </submittedName>
</protein>